<organism evidence="5">
    <name type="scientific">Noccaea caerulescens</name>
    <name type="common">Alpine penny-cress</name>
    <name type="synonym">Thlaspi caerulescens</name>
    <dbReference type="NCBI Taxonomy" id="107243"/>
    <lineage>
        <taxon>Eukaryota</taxon>
        <taxon>Viridiplantae</taxon>
        <taxon>Streptophyta</taxon>
        <taxon>Embryophyta</taxon>
        <taxon>Tracheophyta</taxon>
        <taxon>Spermatophyta</taxon>
        <taxon>Magnoliopsida</taxon>
        <taxon>eudicotyledons</taxon>
        <taxon>Gunneridae</taxon>
        <taxon>Pentapetalae</taxon>
        <taxon>rosids</taxon>
        <taxon>malvids</taxon>
        <taxon>Brassicales</taxon>
        <taxon>Brassicaceae</taxon>
        <taxon>Coluteocarpeae</taxon>
        <taxon>Noccaea</taxon>
    </lineage>
</organism>
<sequence>MSERAERGRTNLNGIHHPVVDFWRREVGGISSRNFSNRFSASENLVLRLEIYRKLVKHKGCVNTVSFNADGDILISGSDDRRVILWDWQLGNVKLSFHSGHANNVFQAKFMPFSDDRTIVTCAADGMVRRASILESGKVETSFLGLHQGRAHKLCIEPGNPHIFYTCGEDGLVQRFDLRTQAPTELFTCQSVDPRRSDMEEAIQLNAIAIDPRNSNLFAVGGMDEYARLYDIRRFQGGSANDFSRAADHFCPPHLVGNAQVGITGLAFSEQSELLVSYNDELIYLFTHDMGLGSDPIPSSPVSKSSGSKSKSESASSPKDDSKDSVPMVYKGHKNSETVKGVNFFGPRSEYVVSGSDCGRIFIWRKKSGELIRVMEADRHVVNCIEPHPHIPVLASSGIESDIKIWTSKAAERATLPDNIELRKRKPRGWISTPQELLAQLFSLQNRSSSFSTESEREGESSSATGRELLDLILTFNDDDDSDDDNVSDDEDDGNSREDFFC</sequence>
<dbReference type="PANTHER" id="PTHR15574">
    <property type="entry name" value="WD REPEAT DOMAIN-CONTAINING FAMILY"/>
    <property type="match status" value="1"/>
</dbReference>
<feature type="compositionally biased region" description="Acidic residues" evidence="4">
    <location>
        <begin position="477"/>
        <end position="493"/>
    </location>
</feature>
<dbReference type="EMBL" id="GEVI01019624">
    <property type="protein sequence ID" value="JAU12696.1"/>
    <property type="molecule type" value="Transcribed_RNA"/>
</dbReference>
<dbReference type="InterPro" id="IPR015943">
    <property type="entry name" value="WD40/YVTN_repeat-like_dom_sf"/>
</dbReference>
<dbReference type="PROSITE" id="PS50082">
    <property type="entry name" value="WD_REPEATS_2"/>
    <property type="match status" value="1"/>
</dbReference>
<feature type="compositionally biased region" description="Low complexity" evidence="4">
    <location>
        <begin position="296"/>
        <end position="317"/>
    </location>
</feature>
<evidence type="ECO:0000256" key="2">
    <source>
        <dbReference type="ARBA" id="ARBA00022737"/>
    </source>
</evidence>
<feature type="region of interest" description="Disordered" evidence="4">
    <location>
        <begin position="296"/>
        <end position="329"/>
    </location>
</feature>
<dbReference type="InterPro" id="IPR036322">
    <property type="entry name" value="WD40_repeat_dom_sf"/>
</dbReference>
<proteinExistence type="predicted"/>
<dbReference type="PROSITE" id="PS50294">
    <property type="entry name" value="WD_REPEATS_REGION"/>
    <property type="match status" value="1"/>
</dbReference>
<evidence type="ECO:0000256" key="3">
    <source>
        <dbReference type="PROSITE-ProRule" id="PRU00221"/>
    </source>
</evidence>
<dbReference type="AlphaFoldDB" id="A0A1J3D3L3"/>
<keyword evidence="1 3" id="KW-0853">WD repeat</keyword>
<dbReference type="GO" id="GO:0080008">
    <property type="term" value="C:Cul4-RING E3 ubiquitin ligase complex"/>
    <property type="evidence" value="ECO:0007669"/>
    <property type="project" value="TreeGrafter"/>
</dbReference>
<keyword evidence="2" id="KW-0677">Repeat</keyword>
<gene>
    <name evidence="5" type="ORF">GA_TR18327_c0_g1_i1_g.58819</name>
</gene>
<feature type="region of interest" description="Disordered" evidence="4">
    <location>
        <begin position="475"/>
        <end position="502"/>
    </location>
</feature>
<dbReference type="SUPFAM" id="SSF50978">
    <property type="entry name" value="WD40 repeat-like"/>
    <property type="match status" value="1"/>
</dbReference>
<dbReference type="InterPro" id="IPR045151">
    <property type="entry name" value="DCAF8"/>
</dbReference>
<dbReference type="SMART" id="SM00320">
    <property type="entry name" value="WD40"/>
    <property type="match status" value="7"/>
</dbReference>
<name>A0A1J3D3L3_NOCCA</name>
<evidence type="ECO:0000256" key="1">
    <source>
        <dbReference type="ARBA" id="ARBA00022574"/>
    </source>
</evidence>
<evidence type="ECO:0000256" key="4">
    <source>
        <dbReference type="SAM" id="MobiDB-lite"/>
    </source>
</evidence>
<feature type="repeat" description="WD" evidence="3">
    <location>
        <begin position="55"/>
        <end position="87"/>
    </location>
</feature>
<dbReference type="Gene3D" id="2.130.10.10">
    <property type="entry name" value="YVTN repeat-like/Quinoprotein amine dehydrogenase"/>
    <property type="match status" value="1"/>
</dbReference>
<evidence type="ECO:0000313" key="5">
    <source>
        <dbReference type="EMBL" id="JAU12696.1"/>
    </source>
</evidence>
<accession>A0A1J3D3L3</accession>
<dbReference type="InterPro" id="IPR001680">
    <property type="entry name" value="WD40_rpt"/>
</dbReference>
<dbReference type="PANTHER" id="PTHR15574:SF21">
    <property type="entry name" value="DDB1- AND CUL4-ASSOCIATED FACTOR 8"/>
    <property type="match status" value="1"/>
</dbReference>
<dbReference type="GO" id="GO:0005737">
    <property type="term" value="C:cytoplasm"/>
    <property type="evidence" value="ECO:0007669"/>
    <property type="project" value="TreeGrafter"/>
</dbReference>
<protein>
    <submittedName>
        <fullName evidence="5">DDB1-and CUL4-associated factor 8</fullName>
    </submittedName>
</protein>
<dbReference type="Pfam" id="PF00400">
    <property type="entry name" value="WD40"/>
    <property type="match status" value="2"/>
</dbReference>
<reference evidence="5" key="1">
    <citation type="submission" date="2016-07" db="EMBL/GenBank/DDBJ databases">
        <title>De novo transcriptome assembly of four accessions of the metal hyperaccumulator plant Noccaea caerulescens.</title>
        <authorList>
            <person name="Blande D."/>
            <person name="Halimaa P."/>
            <person name="Tervahauta A.I."/>
            <person name="Aarts M.G."/>
            <person name="Karenlampi S.O."/>
        </authorList>
    </citation>
    <scope>NUCLEOTIDE SEQUENCE</scope>
</reference>